<dbReference type="OrthoDB" id="9781878at2"/>
<dbReference type="GO" id="GO:0004573">
    <property type="term" value="F:Glc3Man9GlcNAc2 oligosaccharide glucosidase activity"/>
    <property type="evidence" value="ECO:0007669"/>
    <property type="project" value="InterPro"/>
</dbReference>
<dbReference type="PANTHER" id="PTHR10412">
    <property type="entry name" value="MANNOSYL-OLIGOSACCHARIDE GLUCOSIDASE"/>
    <property type="match status" value="1"/>
</dbReference>
<gene>
    <name evidence="2" type="ORF">D3272_14240</name>
</gene>
<reference evidence="2 3" key="1">
    <citation type="submission" date="2018-09" db="EMBL/GenBank/DDBJ databases">
        <authorList>
            <person name="Grouzdev D.S."/>
            <person name="Krutkina M.S."/>
        </authorList>
    </citation>
    <scope>NUCLEOTIDE SEQUENCE [LARGE SCALE GENOMIC DNA]</scope>
    <source>
        <strain evidence="2 3">RmlP001</strain>
    </source>
</reference>
<dbReference type="SUPFAM" id="SSF48208">
    <property type="entry name" value="Six-hairpin glycosidases"/>
    <property type="match status" value="1"/>
</dbReference>
<feature type="domain" description="Mannosylglycerate hydrolase MGH1-like glycoside hydrolase" evidence="1">
    <location>
        <begin position="725"/>
        <end position="877"/>
    </location>
</feature>
<sequence length="892" mass="99170">MSSPHPVRATAEGRRLAEIADGVAWRRWGPYLGERQWGTVREDYSAEGDAWGSFPHDHARSRAYRWGEDGLAGFCDDQQRWCLGVALWNGRDPILKERLFGLANGEGNHGEDVKEVYHYADATPTHSYNRFVYRYPLAAFPYAELTAVNARRGRDEPEYELPDTGVLEGGAFVDVTVEYAKAGPEDLLMRVSLRNAGAAPARLHVLPQLWARNTWSWAGDAERPSAGRTSMEAASAKRAWISPASDGSVLAQRPEMPARRLSIDRAVPWRFTENDTNRPLLFGEEAEGPFKDGINALVVEGREDAVTGSGSKVAAHAVLTLPPGGEAVLRLRFRPAADAARPFADFDATMGLRRHEADAFFAALQEGIADPAARAVHRQAVAGLLWSKQVYIFDVPVWLKGDPVNPPPPASRRRGRNADWEHLTNADVILMPDKWEYPWYAAWDLAFHCVAMAPVDGAFAKDQLLLLLRPWYQHPNGQLPAYEWNFGDVNPPVHAWAAFRVFEIDRATTGVADTAFLERILHKLMLNFTWWVNQKDAGGRNIFQGGFLGLDNIGPFNRSEPVPDGGIIDQADGTAWMAMYALNLLRIALELAQVNRAYEDIATKFFEHFMAIAGAMAHIGADGVSLWDDADGFFYDTLRQPDGHHVPLRLRSMVGLIPIFAVEVLDESVFAKLPDFTRRLRWLLKFRPELAALVSRWNERGEGERHLLSLLRGSRLKRLLRRALSETEFLSDFGLRSLSKAHGAEPFILDRGGARYTVEYTPGESTSGLFGGNSNWRGPVWMPLNFLLIDALRQFHSYYGPEFTVECPVGSGTMLDLGEVADELARRLARLFVGEGGGRPAALARAAARGGVVEKHGLFHEYFHGDTGEGLGASHQTGWTALVANLLMRRAP</sequence>
<dbReference type="Gene3D" id="1.50.10.10">
    <property type="match status" value="2"/>
</dbReference>
<dbReference type="InterPro" id="IPR012341">
    <property type="entry name" value="6hp_glycosidase-like_sf"/>
</dbReference>
<name>A0A4Q2RAP8_9HYPH</name>
<dbReference type="InterPro" id="IPR004888">
    <property type="entry name" value="Glycoside_hydrolase_63"/>
</dbReference>
<dbReference type="GO" id="GO:0009311">
    <property type="term" value="P:oligosaccharide metabolic process"/>
    <property type="evidence" value="ECO:0007669"/>
    <property type="project" value="InterPro"/>
</dbReference>
<dbReference type="InterPro" id="IPR008928">
    <property type="entry name" value="6-hairpin_glycosidase_sf"/>
</dbReference>
<dbReference type="InterPro" id="IPR054491">
    <property type="entry name" value="MGH1-like_GH"/>
</dbReference>
<reference evidence="2 3" key="2">
    <citation type="submission" date="2019-02" db="EMBL/GenBank/DDBJ databases">
        <title>'Lichenibacterium ramalinii' gen. nov. sp. nov., 'Lichenibacterium minor' gen. nov. sp. nov.</title>
        <authorList>
            <person name="Pankratov T."/>
        </authorList>
    </citation>
    <scope>NUCLEOTIDE SEQUENCE [LARGE SCALE GENOMIC DNA]</scope>
    <source>
        <strain evidence="2 3">RmlP001</strain>
    </source>
</reference>
<dbReference type="AlphaFoldDB" id="A0A4Q2RAP8"/>
<dbReference type="EMBL" id="QYBC01000011">
    <property type="protein sequence ID" value="RYB04170.1"/>
    <property type="molecule type" value="Genomic_DNA"/>
</dbReference>
<dbReference type="Pfam" id="PF22422">
    <property type="entry name" value="MGH1-like_GH"/>
    <property type="match status" value="2"/>
</dbReference>
<feature type="domain" description="Mannosylglycerate hydrolase MGH1-like glycoside hydrolase" evidence="1">
    <location>
        <begin position="437"/>
        <end position="540"/>
    </location>
</feature>
<organism evidence="2 3">
    <name type="scientific">Lichenibacterium ramalinae</name>
    <dbReference type="NCBI Taxonomy" id="2316527"/>
    <lineage>
        <taxon>Bacteria</taxon>
        <taxon>Pseudomonadati</taxon>
        <taxon>Pseudomonadota</taxon>
        <taxon>Alphaproteobacteria</taxon>
        <taxon>Hyphomicrobiales</taxon>
        <taxon>Lichenihabitantaceae</taxon>
        <taxon>Lichenibacterium</taxon>
    </lineage>
</organism>
<evidence type="ECO:0000313" key="3">
    <source>
        <dbReference type="Proteomes" id="UP000289411"/>
    </source>
</evidence>
<comment type="caution">
    <text evidence="2">The sequence shown here is derived from an EMBL/GenBank/DDBJ whole genome shotgun (WGS) entry which is preliminary data.</text>
</comment>
<keyword evidence="3" id="KW-1185">Reference proteome</keyword>
<evidence type="ECO:0000313" key="2">
    <source>
        <dbReference type="EMBL" id="RYB04170.1"/>
    </source>
</evidence>
<dbReference type="Proteomes" id="UP000289411">
    <property type="component" value="Unassembled WGS sequence"/>
</dbReference>
<dbReference type="PANTHER" id="PTHR10412:SF10">
    <property type="entry name" value="GLYCOSYL HYDROLASE FAMILY 63 C-TERMINAL DOMAIN-CONTAINING PROTEIN"/>
    <property type="match status" value="1"/>
</dbReference>
<dbReference type="RefSeq" id="WP_129219866.1">
    <property type="nucleotide sequence ID" value="NZ_QYBC01000011.1"/>
</dbReference>
<proteinExistence type="predicted"/>
<evidence type="ECO:0000259" key="1">
    <source>
        <dbReference type="Pfam" id="PF22422"/>
    </source>
</evidence>
<accession>A0A4Q2RAP8</accession>
<protein>
    <submittedName>
        <fullName evidence="2">Glucosidase</fullName>
    </submittedName>
</protein>